<dbReference type="PIR" id="I74319">
    <property type="entry name" value="I74319"/>
</dbReference>
<feature type="non-terminal residue" evidence="2">
    <location>
        <position position="110"/>
    </location>
</feature>
<keyword evidence="1" id="KW-0812">Transmembrane</keyword>
<accession>Q14229</accession>
<protein>
    <submittedName>
        <fullName evidence="2">EHS-2 protein</fullName>
    </submittedName>
</protein>
<evidence type="ECO:0000313" key="2">
    <source>
        <dbReference type="EMBL" id="AAA58450.1"/>
    </source>
</evidence>
<dbReference type="AlphaFoldDB" id="Q14229"/>
<name>Q14229_HUMAN</name>
<organism evidence="2">
    <name type="scientific">Homo sapiens</name>
    <name type="common">Human</name>
    <dbReference type="NCBI Taxonomy" id="9606"/>
    <lineage>
        <taxon>Eukaryota</taxon>
        <taxon>Metazoa</taxon>
        <taxon>Chordata</taxon>
        <taxon>Craniata</taxon>
        <taxon>Vertebrata</taxon>
        <taxon>Euteleostomi</taxon>
        <taxon>Mammalia</taxon>
        <taxon>Eutheria</taxon>
        <taxon>Euarchontoglires</taxon>
        <taxon>Primates</taxon>
        <taxon>Haplorrhini</taxon>
        <taxon>Catarrhini</taxon>
        <taxon>Hominidae</taxon>
        <taxon>Homo</taxon>
    </lineage>
</organism>
<dbReference type="EMBL" id="M86246">
    <property type="protein sequence ID" value="AAA58450.1"/>
    <property type="molecule type" value="Genomic_DNA"/>
</dbReference>
<keyword evidence="1" id="KW-1133">Transmembrane helix</keyword>
<gene>
    <name evidence="2" type="primary">EHS-2</name>
</gene>
<keyword evidence="1" id="KW-0472">Membrane</keyword>
<sequence length="110" mass="12344">NLIDCSQGISQDWVLIRDSSRTGSAFKLPQVAGRIHFVVAAGFVAACFCTSRNGWRERQRQRGREIQQESCYNLMQSLRLISSLCNCELCCIKHAHAGVFFYTVTCIPLG</sequence>
<feature type="transmembrane region" description="Helical" evidence="1">
    <location>
        <begin position="35"/>
        <end position="55"/>
    </location>
</feature>
<evidence type="ECO:0000256" key="1">
    <source>
        <dbReference type="SAM" id="Phobius"/>
    </source>
</evidence>
<reference evidence="2" key="1">
    <citation type="journal article" date="1992" name="J. Virol.">
        <title>Novel human endogenous sequences related to human immunodeficiency virus type 1.</title>
        <authorList>
            <person name="Horwitz M.S."/>
            <person name="Boyce-Jacino M.T."/>
            <person name="Faras A.J."/>
        </authorList>
    </citation>
    <scope>NUCLEOTIDE SEQUENCE</scope>
</reference>
<proteinExistence type="predicted"/>